<dbReference type="InterPro" id="IPR010285">
    <property type="entry name" value="DNA_helicase_pif1-like_DEAD"/>
</dbReference>
<sequence length="85" mass="9566">MKTTLDLTKEQAHAVEGIKKWFTKESKHYVTMVGFAGTGKTFLTKHIIEELKLPKYQVAFVSFTGKAALVLQRSVPDYECSTIIS</sequence>
<dbReference type="SUPFAM" id="SSF52540">
    <property type="entry name" value="P-loop containing nucleoside triphosphate hydrolases"/>
    <property type="match status" value="1"/>
</dbReference>
<comment type="caution">
    <text evidence="2">The sequence shown here is derived from an EMBL/GenBank/DDBJ whole genome shotgun (WGS) entry which is preliminary data.</text>
</comment>
<dbReference type="Proteomes" id="UP001597214">
    <property type="component" value="Unassembled WGS sequence"/>
</dbReference>
<dbReference type="InterPro" id="IPR027417">
    <property type="entry name" value="P-loop_NTPase"/>
</dbReference>
<keyword evidence="3" id="KW-1185">Reference proteome</keyword>
<name>A0ABW4LN44_9BACI</name>
<evidence type="ECO:0000313" key="2">
    <source>
        <dbReference type="EMBL" id="MFD1736118.1"/>
    </source>
</evidence>
<feature type="domain" description="DNA helicase Pif1-like DEAD-box helicase" evidence="1">
    <location>
        <begin position="7"/>
        <end position="73"/>
    </location>
</feature>
<accession>A0ABW4LN44</accession>
<evidence type="ECO:0000259" key="1">
    <source>
        <dbReference type="Pfam" id="PF05970"/>
    </source>
</evidence>
<dbReference type="EMBL" id="JBHUEM010000005">
    <property type="protein sequence ID" value="MFD1736118.1"/>
    <property type="molecule type" value="Genomic_DNA"/>
</dbReference>
<reference evidence="3" key="1">
    <citation type="journal article" date="2019" name="Int. J. Syst. Evol. Microbiol.">
        <title>The Global Catalogue of Microorganisms (GCM) 10K type strain sequencing project: providing services to taxonomists for standard genome sequencing and annotation.</title>
        <authorList>
            <consortium name="The Broad Institute Genomics Platform"/>
            <consortium name="The Broad Institute Genome Sequencing Center for Infectious Disease"/>
            <person name="Wu L."/>
            <person name="Ma J."/>
        </authorList>
    </citation>
    <scope>NUCLEOTIDE SEQUENCE [LARGE SCALE GENOMIC DNA]</scope>
    <source>
        <strain evidence="3">CCUG 49339</strain>
    </source>
</reference>
<proteinExistence type="predicted"/>
<gene>
    <name evidence="2" type="ORF">ACFSCX_06025</name>
</gene>
<dbReference type="RefSeq" id="WP_377927263.1">
    <property type="nucleotide sequence ID" value="NZ_JBHUEM010000005.1"/>
</dbReference>
<protein>
    <submittedName>
        <fullName evidence="2">AAA family ATPase</fullName>
    </submittedName>
</protein>
<evidence type="ECO:0000313" key="3">
    <source>
        <dbReference type="Proteomes" id="UP001597214"/>
    </source>
</evidence>
<dbReference type="Gene3D" id="3.40.50.300">
    <property type="entry name" value="P-loop containing nucleotide triphosphate hydrolases"/>
    <property type="match status" value="1"/>
</dbReference>
<dbReference type="Pfam" id="PF05970">
    <property type="entry name" value="PIF1"/>
    <property type="match status" value="1"/>
</dbReference>
<organism evidence="2 3">
    <name type="scientific">Bacillus salitolerans</name>
    <dbReference type="NCBI Taxonomy" id="1437434"/>
    <lineage>
        <taxon>Bacteria</taxon>
        <taxon>Bacillati</taxon>
        <taxon>Bacillota</taxon>
        <taxon>Bacilli</taxon>
        <taxon>Bacillales</taxon>
        <taxon>Bacillaceae</taxon>
        <taxon>Bacillus</taxon>
    </lineage>
</organism>